<sequence>MTLALPSAPSQSPRRQVFVATALAAAAAGMLIAGMLAVWMKFRAGAPTRVSSDGLKVIKDWMSKDTIVPEVAANTMFATFPFAALMAQWAVYSAKRRDGQHRSLALAIVFAIGIALVNAQVAIYAQMEVVLSESAYGTLFYAITGTMLALIAIGMVFTAVAFFRSVGGRDDDLQVVSANALYWYFLTAAFTAVWFFVYVQK</sequence>
<keyword evidence="4 5" id="KW-0472">Membrane</keyword>
<evidence type="ECO:0000256" key="4">
    <source>
        <dbReference type="ARBA" id="ARBA00023136"/>
    </source>
</evidence>
<feature type="domain" description="Heme-copper oxidase subunit III family profile" evidence="6">
    <location>
        <begin position="1"/>
        <end position="201"/>
    </location>
</feature>
<evidence type="ECO:0000256" key="1">
    <source>
        <dbReference type="ARBA" id="ARBA00004141"/>
    </source>
</evidence>
<feature type="transmembrane region" description="Helical" evidence="5">
    <location>
        <begin position="17"/>
        <end position="40"/>
    </location>
</feature>
<feature type="transmembrane region" description="Helical" evidence="5">
    <location>
        <begin position="71"/>
        <end position="92"/>
    </location>
</feature>
<dbReference type="InterPro" id="IPR000298">
    <property type="entry name" value="Cyt_c_oxidase-like_su3"/>
</dbReference>
<feature type="transmembrane region" description="Helical" evidence="5">
    <location>
        <begin position="139"/>
        <end position="163"/>
    </location>
</feature>
<dbReference type="EMBL" id="CAEZUX010000149">
    <property type="protein sequence ID" value="CAB4621217.1"/>
    <property type="molecule type" value="Genomic_DNA"/>
</dbReference>
<name>A0A6J6IAL6_9ZZZZ</name>
<gene>
    <name evidence="7" type="ORF">UFOPK1874_01059</name>
</gene>
<comment type="subcellular location">
    <subcellularLocation>
        <location evidence="1">Membrane</location>
        <topology evidence="1">Multi-pass membrane protein</topology>
    </subcellularLocation>
</comment>
<dbReference type="GO" id="GO:0022904">
    <property type="term" value="P:respiratory electron transport chain"/>
    <property type="evidence" value="ECO:0007669"/>
    <property type="project" value="InterPro"/>
</dbReference>
<feature type="transmembrane region" description="Helical" evidence="5">
    <location>
        <begin position="175"/>
        <end position="197"/>
    </location>
</feature>
<dbReference type="Pfam" id="PF00510">
    <property type="entry name" value="COX3"/>
    <property type="match status" value="1"/>
</dbReference>
<keyword evidence="2 5" id="KW-0812">Transmembrane</keyword>
<proteinExistence type="predicted"/>
<evidence type="ECO:0000259" key="6">
    <source>
        <dbReference type="PROSITE" id="PS50253"/>
    </source>
</evidence>
<organism evidence="7">
    <name type="scientific">freshwater metagenome</name>
    <dbReference type="NCBI Taxonomy" id="449393"/>
    <lineage>
        <taxon>unclassified sequences</taxon>
        <taxon>metagenomes</taxon>
        <taxon>ecological metagenomes</taxon>
    </lineage>
</organism>
<dbReference type="Gene3D" id="1.20.120.80">
    <property type="entry name" value="Cytochrome c oxidase, subunit III, four-helix bundle"/>
    <property type="match status" value="1"/>
</dbReference>
<accession>A0A6J6IAL6</accession>
<protein>
    <submittedName>
        <fullName evidence="7">Unannotated protein</fullName>
    </submittedName>
</protein>
<dbReference type="InterPro" id="IPR013833">
    <property type="entry name" value="Cyt_c_oxidase_su3_a-hlx"/>
</dbReference>
<keyword evidence="3 5" id="KW-1133">Transmembrane helix</keyword>
<feature type="transmembrane region" description="Helical" evidence="5">
    <location>
        <begin position="104"/>
        <end position="127"/>
    </location>
</feature>
<evidence type="ECO:0000256" key="2">
    <source>
        <dbReference type="ARBA" id="ARBA00022692"/>
    </source>
</evidence>
<evidence type="ECO:0000256" key="3">
    <source>
        <dbReference type="ARBA" id="ARBA00022989"/>
    </source>
</evidence>
<dbReference type="AlphaFoldDB" id="A0A6J6IAL6"/>
<evidence type="ECO:0000313" key="7">
    <source>
        <dbReference type="EMBL" id="CAB4621217.1"/>
    </source>
</evidence>
<dbReference type="InterPro" id="IPR035973">
    <property type="entry name" value="Cyt_c_oxidase_su3-like_sf"/>
</dbReference>
<dbReference type="SUPFAM" id="SSF81452">
    <property type="entry name" value="Cytochrome c oxidase subunit III-like"/>
    <property type="match status" value="1"/>
</dbReference>
<evidence type="ECO:0000256" key="5">
    <source>
        <dbReference type="SAM" id="Phobius"/>
    </source>
</evidence>
<dbReference type="PROSITE" id="PS50253">
    <property type="entry name" value="COX3"/>
    <property type="match status" value="1"/>
</dbReference>
<dbReference type="GO" id="GO:0016020">
    <property type="term" value="C:membrane"/>
    <property type="evidence" value="ECO:0007669"/>
    <property type="project" value="UniProtKB-SubCell"/>
</dbReference>
<dbReference type="GO" id="GO:0004129">
    <property type="term" value="F:cytochrome-c oxidase activity"/>
    <property type="evidence" value="ECO:0007669"/>
    <property type="project" value="InterPro"/>
</dbReference>
<reference evidence="7" key="1">
    <citation type="submission" date="2020-05" db="EMBL/GenBank/DDBJ databases">
        <authorList>
            <person name="Chiriac C."/>
            <person name="Salcher M."/>
            <person name="Ghai R."/>
            <person name="Kavagutti S V."/>
        </authorList>
    </citation>
    <scope>NUCLEOTIDE SEQUENCE</scope>
</reference>